<keyword evidence="3" id="KW-1185">Reference proteome</keyword>
<dbReference type="AlphaFoldDB" id="A0A8R7NYD3"/>
<evidence type="ECO:0000313" key="2">
    <source>
        <dbReference type="EnsemblPlants" id="TuG1812G0100000730.01.T01"/>
    </source>
</evidence>
<reference evidence="2" key="2">
    <citation type="submission" date="2018-03" db="EMBL/GenBank/DDBJ databases">
        <title>The Triticum urartu genome reveals the dynamic nature of wheat genome evolution.</title>
        <authorList>
            <person name="Ling H."/>
            <person name="Ma B."/>
            <person name="Shi X."/>
            <person name="Liu H."/>
            <person name="Dong L."/>
            <person name="Sun H."/>
            <person name="Cao Y."/>
            <person name="Gao Q."/>
            <person name="Zheng S."/>
            <person name="Li Y."/>
            <person name="Yu Y."/>
            <person name="Du H."/>
            <person name="Qi M."/>
            <person name="Li Y."/>
            <person name="Yu H."/>
            <person name="Cui Y."/>
            <person name="Wang N."/>
            <person name="Chen C."/>
            <person name="Wu H."/>
            <person name="Zhao Y."/>
            <person name="Zhang J."/>
            <person name="Li Y."/>
            <person name="Zhou W."/>
            <person name="Zhang B."/>
            <person name="Hu W."/>
            <person name="Eijk M."/>
            <person name="Tang J."/>
            <person name="Witsenboer H."/>
            <person name="Zhao S."/>
            <person name="Li Z."/>
            <person name="Zhang A."/>
            <person name="Wang D."/>
            <person name="Liang C."/>
        </authorList>
    </citation>
    <scope>NUCLEOTIDE SEQUENCE [LARGE SCALE GENOMIC DNA]</scope>
    <source>
        <strain evidence="2">cv. G1812</strain>
    </source>
</reference>
<feature type="region of interest" description="Disordered" evidence="1">
    <location>
        <begin position="67"/>
        <end position="142"/>
    </location>
</feature>
<dbReference type="EnsemblPlants" id="TuG1812G0100000730.01.T01">
    <property type="protein sequence ID" value="TuG1812G0100000730.01.T01"/>
    <property type="gene ID" value="TuG1812G0100000730.01"/>
</dbReference>
<feature type="compositionally biased region" description="Low complexity" evidence="1">
    <location>
        <begin position="124"/>
        <end position="133"/>
    </location>
</feature>
<dbReference type="Gramene" id="TuG1812G0100000730.01.T01">
    <property type="protein sequence ID" value="TuG1812G0100000730.01.T01"/>
    <property type="gene ID" value="TuG1812G0100000730.01"/>
</dbReference>
<feature type="compositionally biased region" description="Low complexity" evidence="1">
    <location>
        <begin position="81"/>
        <end position="100"/>
    </location>
</feature>
<name>A0A8R7NYD3_TRIUA</name>
<protein>
    <submittedName>
        <fullName evidence="2">Uncharacterized protein</fullName>
    </submittedName>
</protein>
<organism evidence="2 3">
    <name type="scientific">Triticum urartu</name>
    <name type="common">Red wild einkorn</name>
    <name type="synonym">Crithodium urartu</name>
    <dbReference type="NCBI Taxonomy" id="4572"/>
    <lineage>
        <taxon>Eukaryota</taxon>
        <taxon>Viridiplantae</taxon>
        <taxon>Streptophyta</taxon>
        <taxon>Embryophyta</taxon>
        <taxon>Tracheophyta</taxon>
        <taxon>Spermatophyta</taxon>
        <taxon>Magnoliopsida</taxon>
        <taxon>Liliopsida</taxon>
        <taxon>Poales</taxon>
        <taxon>Poaceae</taxon>
        <taxon>BOP clade</taxon>
        <taxon>Pooideae</taxon>
        <taxon>Triticodae</taxon>
        <taxon>Triticeae</taxon>
        <taxon>Triticinae</taxon>
        <taxon>Triticum</taxon>
    </lineage>
</organism>
<accession>A0A8R7NYD3</accession>
<evidence type="ECO:0000256" key="1">
    <source>
        <dbReference type="SAM" id="MobiDB-lite"/>
    </source>
</evidence>
<reference evidence="2" key="3">
    <citation type="submission" date="2022-06" db="UniProtKB">
        <authorList>
            <consortium name="EnsemblPlants"/>
        </authorList>
    </citation>
    <scope>IDENTIFICATION</scope>
</reference>
<sequence length="142" mass="15314">MKALRCVIAPICKSTADSQLCTNSSSFHVTLQVNPRLATSGGFLQNLQNNNGSPIIICALFESVEQRRRKRRGRQARSPWRPKSPASAARLSRPAASTPPTTSVSPIRHRRSALPASSARLTGSSVSAPSRSSPQLILGKRQ</sequence>
<proteinExistence type="predicted"/>
<reference evidence="3" key="1">
    <citation type="journal article" date="2013" name="Nature">
        <title>Draft genome of the wheat A-genome progenitor Triticum urartu.</title>
        <authorList>
            <person name="Ling H.Q."/>
            <person name="Zhao S."/>
            <person name="Liu D."/>
            <person name="Wang J."/>
            <person name="Sun H."/>
            <person name="Zhang C."/>
            <person name="Fan H."/>
            <person name="Li D."/>
            <person name="Dong L."/>
            <person name="Tao Y."/>
            <person name="Gao C."/>
            <person name="Wu H."/>
            <person name="Li Y."/>
            <person name="Cui Y."/>
            <person name="Guo X."/>
            <person name="Zheng S."/>
            <person name="Wang B."/>
            <person name="Yu K."/>
            <person name="Liang Q."/>
            <person name="Yang W."/>
            <person name="Lou X."/>
            <person name="Chen J."/>
            <person name="Feng M."/>
            <person name="Jian J."/>
            <person name="Zhang X."/>
            <person name="Luo G."/>
            <person name="Jiang Y."/>
            <person name="Liu J."/>
            <person name="Wang Z."/>
            <person name="Sha Y."/>
            <person name="Zhang B."/>
            <person name="Wu H."/>
            <person name="Tang D."/>
            <person name="Shen Q."/>
            <person name="Xue P."/>
            <person name="Zou S."/>
            <person name="Wang X."/>
            <person name="Liu X."/>
            <person name="Wang F."/>
            <person name="Yang Y."/>
            <person name="An X."/>
            <person name="Dong Z."/>
            <person name="Zhang K."/>
            <person name="Zhang X."/>
            <person name="Luo M.C."/>
            <person name="Dvorak J."/>
            <person name="Tong Y."/>
            <person name="Wang J."/>
            <person name="Yang H."/>
            <person name="Li Z."/>
            <person name="Wang D."/>
            <person name="Zhang A."/>
            <person name="Wang J."/>
        </authorList>
    </citation>
    <scope>NUCLEOTIDE SEQUENCE</scope>
    <source>
        <strain evidence="3">cv. G1812</strain>
    </source>
</reference>
<dbReference type="Proteomes" id="UP000015106">
    <property type="component" value="Chromosome 1"/>
</dbReference>
<evidence type="ECO:0000313" key="3">
    <source>
        <dbReference type="Proteomes" id="UP000015106"/>
    </source>
</evidence>